<evidence type="ECO:0000313" key="2">
    <source>
        <dbReference type="Proteomes" id="UP000055024"/>
    </source>
</evidence>
<name>A0A0V1HG38_9BILA</name>
<evidence type="ECO:0000313" key="1">
    <source>
        <dbReference type="EMBL" id="KRZ09276.1"/>
    </source>
</evidence>
<organism evidence="1 2">
    <name type="scientific">Trichinella zimbabwensis</name>
    <dbReference type="NCBI Taxonomy" id="268475"/>
    <lineage>
        <taxon>Eukaryota</taxon>
        <taxon>Metazoa</taxon>
        <taxon>Ecdysozoa</taxon>
        <taxon>Nematoda</taxon>
        <taxon>Enoplea</taxon>
        <taxon>Dorylaimia</taxon>
        <taxon>Trichinellida</taxon>
        <taxon>Trichinellidae</taxon>
        <taxon>Trichinella</taxon>
    </lineage>
</organism>
<gene>
    <name evidence="1" type="ORF">T11_10325</name>
</gene>
<proteinExistence type="predicted"/>
<protein>
    <submittedName>
        <fullName evidence="1">Uncharacterized protein</fullName>
    </submittedName>
</protein>
<sequence length="135" mass="14892">LLTTSLKMANVSGEGLNVYLKKLLLKHCCTLEMIQRIQSLHCIRIEDTGHEYTNIRYSAEAASNQVIPISPSPFGGEAASNQVIPISPSPFGSSMRPCNHPQCEACSSTPVVYQLQLIPHPRPKKVPRNPLRENS</sequence>
<reference evidence="1 2" key="1">
    <citation type="submission" date="2015-01" db="EMBL/GenBank/DDBJ databases">
        <title>Evolution of Trichinella species and genotypes.</title>
        <authorList>
            <person name="Korhonen P.K."/>
            <person name="Edoardo P."/>
            <person name="Giuseppe L.R."/>
            <person name="Gasser R.B."/>
        </authorList>
    </citation>
    <scope>NUCLEOTIDE SEQUENCE [LARGE SCALE GENOMIC DNA]</scope>
    <source>
        <strain evidence="1">ISS1029</strain>
    </source>
</reference>
<comment type="caution">
    <text evidence="1">The sequence shown here is derived from an EMBL/GenBank/DDBJ whole genome shotgun (WGS) entry which is preliminary data.</text>
</comment>
<accession>A0A0V1HG38</accession>
<dbReference type="AlphaFoldDB" id="A0A0V1HG38"/>
<dbReference type="EMBL" id="JYDP01000075">
    <property type="protein sequence ID" value="KRZ09276.1"/>
    <property type="molecule type" value="Genomic_DNA"/>
</dbReference>
<dbReference type="Proteomes" id="UP000055024">
    <property type="component" value="Unassembled WGS sequence"/>
</dbReference>
<feature type="non-terminal residue" evidence="1">
    <location>
        <position position="1"/>
    </location>
</feature>
<keyword evidence="2" id="KW-1185">Reference proteome</keyword>